<comment type="caution">
    <text evidence="3">The sequence shown here is derived from an EMBL/GenBank/DDBJ whole genome shotgun (WGS) entry which is preliminary data.</text>
</comment>
<accession>A0A7X5ZTW2</accession>
<dbReference type="GO" id="GO:1902201">
    <property type="term" value="P:negative regulation of bacterial-type flagellum-dependent cell motility"/>
    <property type="evidence" value="ECO:0007669"/>
    <property type="project" value="TreeGrafter"/>
</dbReference>
<dbReference type="SMART" id="SM00267">
    <property type="entry name" value="GGDEF"/>
    <property type="match status" value="1"/>
</dbReference>
<dbReference type="Gene3D" id="3.30.70.270">
    <property type="match status" value="1"/>
</dbReference>
<dbReference type="GO" id="GO:0052621">
    <property type="term" value="F:diguanylate cyclase activity"/>
    <property type="evidence" value="ECO:0007669"/>
    <property type="project" value="UniProtKB-EC"/>
</dbReference>
<reference evidence="3 4" key="1">
    <citation type="submission" date="2020-03" db="EMBL/GenBank/DDBJ databases">
        <title>Genomic Encyclopedia of Type Strains, Phase IV (KMG-IV): sequencing the most valuable type-strain genomes for metagenomic binning, comparative biology and taxonomic classification.</title>
        <authorList>
            <person name="Goeker M."/>
        </authorList>
    </citation>
    <scope>NUCLEOTIDE SEQUENCE [LARGE SCALE GENOMIC DNA]</scope>
    <source>
        <strain evidence="3 4">DSM 4733</strain>
    </source>
</reference>
<evidence type="ECO:0000259" key="2">
    <source>
        <dbReference type="PROSITE" id="PS50887"/>
    </source>
</evidence>
<feature type="domain" description="GGDEF" evidence="2">
    <location>
        <begin position="225"/>
        <end position="358"/>
    </location>
</feature>
<protein>
    <recommendedName>
        <fullName evidence="1">diguanylate cyclase</fullName>
        <ecNumber evidence="1">2.7.7.65</ecNumber>
    </recommendedName>
</protein>
<keyword evidence="4" id="KW-1185">Reference proteome</keyword>
<gene>
    <name evidence="3" type="ORF">FHR20_000408</name>
</gene>
<name>A0A7X5ZTW2_9SPHN</name>
<evidence type="ECO:0000313" key="3">
    <source>
        <dbReference type="EMBL" id="NIJ63477.1"/>
    </source>
</evidence>
<dbReference type="AlphaFoldDB" id="A0A7X5ZTW2"/>
<dbReference type="FunFam" id="3.30.70.270:FF:000001">
    <property type="entry name" value="Diguanylate cyclase domain protein"/>
    <property type="match status" value="1"/>
</dbReference>
<dbReference type="SUPFAM" id="SSF55073">
    <property type="entry name" value="Nucleotide cyclase"/>
    <property type="match status" value="1"/>
</dbReference>
<dbReference type="InterPro" id="IPR050469">
    <property type="entry name" value="Diguanylate_Cyclase"/>
</dbReference>
<dbReference type="RefSeq" id="WP_167297995.1">
    <property type="nucleotide sequence ID" value="NZ_JAASQV010000001.1"/>
</dbReference>
<sequence length="364" mass="40046">MSAPVSLHSPLDRLVSWFRRGEGEDPWAAPDRTALHRLRYEQIGAFLFQHGLEPSTTNFDFAGRFLDGLEAPLVRAAQELLNAKGSLTDRDVERIVERCAAGETPDKLDKLTRELESKVADCLAAVGDATASTSAYSTALGEAADQMGSEPGEAYRRLLEVTLDVAETTRRIGGRLERTREGTRRLRADLERAVREAEEDHLTGLPNRRGFFARMEETLARPDAAPFALALCDIDNFKAINDRHGHHTGDRVLRFVARFLREDLGRRVTVARYGGEEFVCLFEGADAEEAADLLDGCRARLRERLLRDQTTDLPIGRISFSAGVAPVAGDHADALRLADDLLYAAKHAGKDRVVTSTLPVASAA</sequence>
<dbReference type="EC" id="2.7.7.65" evidence="1"/>
<evidence type="ECO:0000256" key="1">
    <source>
        <dbReference type="ARBA" id="ARBA00012528"/>
    </source>
</evidence>
<dbReference type="InterPro" id="IPR043128">
    <property type="entry name" value="Rev_trsase/Diguanyl_cyclase"/>
</dbReference>
<dbReference type="PANTHER" id="PTHR45138">
    <property type="entry name" value="REGULATORY COMPONENTS OF SENSORY TRANSDUCTION SYSTEM"/>
    <property type="match status" value="1"/>
</dbReference>
<evidence type="ECO:0000313" key="4">
    <source>
        <dbReference type="Proteomes" id="UP000564677"/>
    </source>
</evidence>
<organism evidence="3 4">
    <name type="scientific">Sphingomonas leidyi</name>
    <dbReference type="NCBI Taxonomy" id="68569"/>
    <lineage>
        <taxon>Bacteria</taxon>
        <taxon>Pseudomonadati</taxon>
        <taxon>Pseudomonadota</taxon>
        <taxon>Alphaproteobacteria</taxon>
        <taxon>Sphingomonadales</taxon>
        <taxon>Sphingomonadaceae</taxon>
        <taxon>Sphingomonas</taxon>
    </lineage>
</organism>
<dbReference type="GO" id="GO:0005886">
    <property type="term" value="C:plasma membrane"/>
    <property type="evidence" value="ECO:0007669"/>
    <property type="project" value="TreeGrafter"/>
</dbReference>
<dbReference type="InterPro" id="IPR029787">
    <property type="entry name" value="Nucleotide_cyclase"/>
</dbReference>
<dbReference type="InterPro" id="IPR000160">
    <property type="entry name" value="GGDEF_dom"/>
</dbReference>
<dbReference type="Proteomes" id="UP000564677">
    <property type="component" value="Unassembled WGS sequence"/>
</dbReference>
<dbReference type="EMBL" id="JAASQV010000001">
    <property type="protein sequence ID" value="NIJ63477.1"/>
    <property type="molecule type" value="Genomic_DNA"/>
</dbReference>
<proteinExistence type="predicted"/>
<dbReference type="CDD" id="cd01949">
    <property type="entry name" value="GGDEF"/>
    <property type="match status" value="1"/>
</dbReference>
<dbReference type="Pfam" id="PF00990">
    <property type="entry name" value="GGDEF"/>
    <property type="match status" value="1"/>
</dbReference>
<dbReference type="GO" id="GO:0043709">
    <property type="term" value="P:cell adhesion involved in single-species biofilm formation"/>
    <property type="evidence" value="ECO:0007669"/>
    <property type="project" value="TreeGrafter"/>
</dbReference>
<dbReference type="PANTHER" id="PTHR45138:SF24">
    <property type="entry name" value="DIGUANYLATE CYCLASE DGCC-RELATED"/>
    <property type="match status" value="1"/>
</dbReference>
<dbReference type="PROSITE" id="PS50887">
    <property type="entry name" value="GGDEF"/>
    <property type="match status" value="1"/>
</dbReference>
<dbReference type="NCBIfam" id="TIGR00254">
    <property type="entry name" value="GGDEF"/>
    <property type="match status" value="1"/>
</dbReference>